<protein>
    <submittedName>
        <fullName evidence="3">DUF3040 domain-containing protein</fullName>
    </submittedName>
</protein>
<dbReference type="Proteomes" id="UP000190306">
    <property type="component" value="Chromosome"/>
</dbReference>
<evidence type="ECO:0000256" key="1">
    <source>
        <dbReference type="SAM" id="Phobius"/>
    </source>
</evidence>
<evidence type="ECO:0000313" key="3">
    <source>
        <dbReference type="EMBL" id="QIT45059.1"/>
    </source>
</evidence>
<evidence type="ECO:0000313" key="2">
    <source>
        <dbReference type="EMBL" id="OOQ50914.1"/>
    </source>
</evidence>
<dbReference type="AlphaFoldDB" id="A0AAE6YA30"/>
<reference evidence="3 5" key="2">
    <citation type="submission" date="2020-03" db="EMBL/GenBank/DDBJ databases">
        <title>Is there a link between lipid content and antibiotic production in Streptomyces?</title>
        <authorList>
            <person name="David M."/>
            <person name="Lejeune C."/>
            <person name="Abreu S."/>
            <person name="Thibessard A."/>
            <person name="Leblond P."/>
            <person name="Chaminade P."/>
            <person name="Virolle M.-J."/>
        </authorList>
    </citation>
    <scope>NUCLEOTIDE SEQUENCE [LARGE SCALE GENOMIC DNA]</scope>
    <source>
        <strain evidence="3 5">DSM 41481</strain>
    </source>
</reference>
<keyword evidence="4" id="KW-1185">Reference proteome</keyword>
<keyword evidence="1" id="KW-0472">Membrane</keyword>
<name>A0AAE6YA30_STRAT</name>
<feature type="transmembrane region" description="Helical" evidence="1">
    <location>
        <begin position="42"/>
        <end position="59"/>
    </location>
</feature>
<gene>
    <name evidence="2" type="ORF">AFM16_16870</name>
    <name evidence="3" type="ORF">HCX60_17150</name>
</gene>
<keyword evidence="1" id="KW-1133">Transmembrane helix</keyword>
<dbReference type="GeneID" id="93957087"/>
<keyword evidence="1" id="KW-0812">Transmembrane</keyword>
<evidence type="ECO:0000313" key="5">
    <source>
        <dbReference type="Proteomes" id="UP000502504"/>
    </source>
</evidence>
<reference evidence="2 4" key="1">
    <citation type="submission" date="2015-07" db="EMBL/GenBank/DDBJ databases">
        <title>Draft Genome Sequence of Streptomyces antibioticus, IMRU 3720 reveals insights in the evolution of actinomycin biosynthetic gene clusters in Streptomyces.</title>
        <authorList>
            <person name="Crnovcic I."/>
            <person name="Ruckert C."/>
            <person name="Kalinowksi J."/>
            <person name="Keller U."/>
        </authorList>
    </citation>
    <scope>NUCLEOTIDE SEQUENCE [LARGE SCALE GENOMIC DNA]</scope>
    <source>
        <strain evidence="2 4">DSM 41481</strain>
    </source>
</reference>
<dbReference type="Pfam" id="PF11239">
    <property type="entry name" value="DUF3040"/>
    <property type="match status" value="1"/>
</dbReference>
<accession>A0AAE6YA30</accession>
<dbReference type="RefSeq" id="WP_030784913.1">
    <property type="nucleotide sequence ID" value="NZ_CM007717.1"/>
</dbReference>
<dbReference type="EMBL" id="LHQL01000009">
    <property type="protein sequence ID" value="OOQ50914.1"/>
    <property type="molecule type" value="Genomic_DNA"/>
</dbReference>
<evidence type="ECO:0000313" key="4">
    <source>
        <dbReference type="Proteomes" id="UP000190306"/>
    </source>
</evidence>
<proteinExistence type="predicted"/>
<sequence>MAAQFDDERLIALAARFERDDPRFARAMSTGRPSRPREYRRTGAWWALAVALAVLITGVVIPDGLLIATGLVLAGMAGQLFDPHRPRGRRRPYRR</sequence>
<organism evidence="3 5">
    <name type="scientific">Streptomyces antibioticus</name>
    <dbReference type="NCBI Taxonomy" id="1890"/>
    <lineage>
        <taxon>Bacteria</taxon>
        <taxon>Bacillati</taxon>
        <taxon>Actinomycetota</taxon>
        <taxon>Actinomycetes</taxon>
        <taxon>Kitasatosporales</taxon>
        <taxon>Streptomycetaceae</taxon>
        <taxon>Streptomyces</taxon>
    </lineage>
</organism>
<dbReference type="EMBL" id="CP050692">
    <property type="protein sequence ID" value="QIT45059.1"/>
    <property type="molecule type" value="Genomic_DNA"/>
</dbReference>
<dbReference type="Proteomes" id="UP000502504">
    <property type="component" value="Chromosome"/>
</dbReference>
<dbReference type="InterPro" id="IPR021401">
    <property type="entry name" value="DUF3040"/>
</dbReference>